<evidence type="ECO:0000313" key="2">
    <source>
        <dbReference type="EMBL" id="KAK2141812.1"/>
    </source>
</evidence>
<accession>A0AAD9IWD6</accession>
<name>A0AAD9IWD6_9ANNE</name>
<evidence type="ECO:0000313" key="3">
    <source>
        <dbReference type="Proteomes" id="UP001208570"/>
    </source>
</evidence>
<dbReference type="Proteomes" id="UP001208570">
    <property type="component" value="Unassembled WGS sequence"/>
</dbReference>
<dbReference type="EMBL" id="JAODUP010001036">
    <property type="protein sequence ID" value="KAK2141812.1"/>
    <property type="molecule type" value="Genomic_DNA"/>
</dbReference>
<dbReference type="InterPro" id="IPR029176">
    <property type="entry name" value="SPATA24"/>
</dbReference>
<dbReference type="PANTHER" id="PTHR35155">
    <property type="entry name" value="SPERMATOGENESIS-ASSOCIATED PROTEIN 24"/>
    <property type="match status" value="1"/>
</dbReference>
<evidence type="ECO:0000256" key="1">
    <source>
        <dbReference type="SAM" id="Coils"/>
    </source>
</evidence>
<proteinExistence type="predicted"/>
<dbReference type="GO" id="GO:0005634">
    <property type="term" value="C:nucleus"/>
    <property type="evidence" value="ECO:0007669"/>
    <property type="project" value="TreeGrafter"/>
</dbReference>
<keyword evidence="1" id="KW-0175">Coiled coil</keyword>
<feature type="coiled-coil region" evidence="1">
    <location>
        <begin position="66"/>
        <end position="114"/>
    </location>
</feature>
<dbReference type="Pfam" id="PF15175">
    <property type="entry name" value="SPATA24"/>
    <property type="match status" value="1"/>
</dbReference>
<protein>
    <submittedName>
        <fullName evidence="2">Uncharacterized protein</fullName>
    </submittedName>
</protein>
<dbReference type="GO" id="GO:0003677">
    <property type="term" value="F:DNA binding"/>
    <property type="evidence" value="ECO:0007669"/>
    <property type="project" value="TreeGrafter"/>
</dbReference>
<dbReference type="AlphaFoldDB" id="A0AAD9IWD6"/>
<comment type="caution">
    <text evidence="2">The sequence shown here is derived from an EMBL/GenBank/DDBJ whole genome shotgun (WGS) entry which is preliminary data.</text>
</comment>
<reference evidence="2" key="1">
    <citation type="journal article" date="2023" name="Mol. Biol. Evol.">
        <title>Third-Generation Sequencing Reveals the Adaptive Role of the Epigenome in Three Deep-Sea Polychaetes.</title>
        <authorList>
            <person name="Perez M."/>
            <person name="Aroh O."/>
            <person name="Sun Y."/>
            <person name="Lan Y."/>
            <person name="Juniper S.K."/>
            <person name="Young C.R."/>
            <person name="Angers B."/>
            <person name="Qian P.Y."/>
        </authorList>
    </citation>
    <scope>NUCLEOTIDE SEQUENCE</scope>
    <source>
        <strain evidence="2">P08H-3</strain>
    </source>
</reference>
<gene>
    <name evidence="2" type="ORF">LSH36_1036g00062</name>
</gene>
<keyword evidence="3" id="KW-1185">Reference proteome</keyword>
<sequence length="193" mass="22531">MIITMSISDLHVGEGKDDIPGHVIVQEQLRDVVLAQQRTIEYLTEELNARRDMIPRAHYETAVKDLEDERISHAKTKRQLIEMEDKVAFIEGEVKILQKQLEQEKEQSVKVSNLLRNKALSESKKNVELSNKCHEISQQKEQELDIIHEQAGKIESLLAELKVEKSHFEQHLMECELQKQQQALYQRNNGRKR</sequence>
<dbReference type="GO" id="GO:0005737">
    <property type="term" value="C:cytoplasm"/>
    <property type="evidence" value="ECO:0007669"/>
    <property type="project" value="TreeGrafter"/>
</dbReference>
<organism evidence="2 3">
    <name type="scientific">Paralvinella palmiformis</name>
    <dbReference type="NCBI Taxonomy" id="53620"/>
    <lineage>
        <taxon>Eukaryota</taxon>
        <taxon>Metazoa</taxon>
        <taxon>Spiralia</taxon>
        <taxon>Lophotrochozoa</taxon>
        <taxon>Annelida</taxon>
        <taxon>Polychaeta</taxon>
        <taxon>Sedentaria</taxon>
        <taxon>Canalipalpata</taxon>
        <taxon>Terebellida</taxon>
        <taxon>Terebelliformia</taxon>
        <taxon>Alvinellidae</taxon>
        <taxon>Paralvinella</taxon>
    </lineage>
</organism>
<dbReference type="PANTHER" id="PTHR35155:SF1">
    <property type="entry name" value="SPERMATOGENESIS-ASSOCIATED PROTEIN 24"/>
    <property type="match status" value="1"/>
</dbReference>